<evidence type="ECO:0000256" key="1">
    <source>
        <dbReference type="SAM" id="MobiDB-lite"/>
    </source>
</evidence>
<name>A0A133PT17_9BACT</name>
<gene>
    <name evidence="3" type="ORF">HMPREF3226_02846</name>
</gene>
<proteinExistence type="predicted"/>
<dbReference type="OrthoDB" id="1521716at2"/>
<evidence type="ECO:0008006" key="5">
    <source>
        <dbReference type="Google" id="ProtNLM"/>
    </source>
</evidence>
<dbReference type="STRING" id="28128.HMPREF3226_02846"/>
<dbReference type="eggNOG" id="COG5492">
    <property type="taxonomic scope" value="Bacteria"/>
</dbReference>
<dbReference type="EMBL" id="LRQG01000263">
    <property type="protein sequence ID" value="KXA31995.1"/>
    <property type="molecule type" value="Genomic_DNA"/>
</dbReference>
<dbReference type="PATRIC" id="fig|28128.5.peg.2931"/>
<keyword evidence="4" id="KW-1185">Reference proteome</keyword>
<dbReference type="AlphaFoldDB" id="A0A133PT17"/>
<reference evidence="4" key="1">
    <citation type="submission" date="2016-01" db="EMBL/GenBank/DDBJ databases">
        <authorList>
            <person name="Mitreva M."/>
            <person name="Pepin K.H."/>
            <person name="Mihindukulasuriya K.A."/>
            <person name="Fulton R."/>
            <person name="Fronick C."/>
            <person name="O'Laughlin M."/>
            <person name="Miner T."/>
            <person name="Herter B."/>
            <person name="Rosa B.A."/>
            <person name="Cordes M."/>
            <person name="Tomlinson C."/>
            <person name="Wollam A."/>
            <person name="Palsikar V.B."/>
            <person name="Mardis E.R."/>
            <person name="Wilson R.K."/>
        </authorList>
    </citation>
    <scope>NUCLEOTIDE SEQUENCE [LARGE SCALE GENOMIC DNA]</scope>
    <source>
        <strain evidence="4">MJR7716</strain>
    </source>
</reference>
<organism evidence="3 4">
    <name type="scientific">Prevotella corporis</name>
    <dbReference type="NCBI Taxonomy" id="28128"/>
    <lineage>
        <taxon>Bacteria</taxon>
        <taxon>Pseudomonadati</taxon>
        <taxon>Bacteroidota</taxon>
        <taxon>Bacteroidia</taxon>
        <taxon>Bacteroidales</taxon>
        <taxon>Prevotellaceae</taxon>
        <taxon>Prevotella</taxon>
    </lineage>
</organism>
<feature type="chain" id="PRO_5007458317" description="T9SS C-terminal target domain-containing protein" evidence="2">
    <location>
        <begin position="22"/>
        <end position="508"/>
    </location>
</feature>
<evidence type="ECO:0000313" key="3">
    <source>
        <dbReference type="EMBL" id="KXA31995.1"/>
    </source>
</evidence>
<keyword evidence="2" id="KW-0732">Signal</keyword>
<dbReference type="PROSITE" id="PS51257">
    <property type="entry name" value="PROKAR_LIPOPROTEIN"/>
    <property type="match status" value="1"/>
</dbReference>
<accession>A0A133PT17</accession>
<evidence type="ECO:0000313" key="4">
    <source>
        <dbReference type="Proteomes" id="UP000070533"/>
    </source>
</evidence>
<dbReference type="RefSeq" id="WP_025875301.1">
    <property type="nucleotide sequence ID" value="NZ_BAAAXP010000019.1"/>
</dbReference>
<sequence length="508" mass="54964">MNKILKYFGYASMLTLTIGFASCSSDDNTVTPTPTPNPQTEAYVWGTEGAIKTCNHLLFTSGKEDANGTEIGNGDQEFIFKGKQTLKKGTYTLKGWIYIAEGSELTIEPGTIIKGDKATKAAIIAERGGKLIAKGAESSPIVFTSAQPKGQRKPGDWGGIILCGKAQNNQTEQQIEGGPRTKHGGSDNADNSGILSYVRIEFAGYPFQKDKEINGLTLGSVGSGTTLDHIQVSYSNDDSYEWFGGTVNAKYLIAYHGWDDDFDTDNGYSGNVQFGLVVRDSRIADTSQSNSFESDNNASGSDVNPFTSATFSNITFVGPKMDGSFKNNTDYINGGNMNPNNGSALGKFQAAMHIRRNSRLNCVNSLAIGYPIGLILDNEKGDTQGAAAAGKIKLQNIWFAGMDIIGSDYNKVYKDELYDYATKKTDASKKSFSSTFFNAQNGNKSFDTWGKLVDSNGYMPLPTSPLLTAAAWNNAGNWFSQVSYIGAFGANDTWTNGWTEFDPQNADY</sequence>
<dbReference type="PANTHER" id="PTHR41339">
    <property type="entry name" value="LIPL48"/>
    <property type="match status" value="1"/>
</dbReference>
<evidence type="ECO:0000256" key="2">
    <source>
        <dbReference type="SAM" id="SignalP"/>
    </source>
</evidence>
<feature type="signal peptide" evidence="2">
    <location>
        <begin position="1"/>
        <end position="21"/>
    </location>
</feature>
<dbReference type="Proteomes" id="UP000070533">
    <property type="component" value="Unassembled WGS sequence"/>
</dbReference>
<protein>
    <recommendedName>
        <fullName evidence="5">T9SS C-terminal target domain-containing protein</fullName>
    </recommendedName>
</protein>
<dbReference type="PANTHER" id="PTHR41339:SF1">
    <property type="entry name" value="SECRETED PROTEIN"/>
    <property type="match status" value="1"/>
</dbReference>
<comment type="caution">
    <text evidence="3">The sequence shown here is derived from an EMBL/GenBank/DDBJ whole genome shotgun (WGS) entry which is preliminary data.</text>
</comment>
<feature type="region of interest" description="Disordered" evidence="1">
    <location>
        <begin position="169"/>
        <end position="188"/>
    </location>
</feature>